<dbReference type="InterPro" id="IPR049713">
    <property type="entry name" value="Pr6Pr-like"/>
</dbReference>
<evidence type="ECO:0000313" key="3">
    <source>
        <dbReference type="EMBL" id="SAL35074.1"/>
    </source>
</evidence>
<dbReference type="EMBL" id="FCOC02000010">
    <property type="protein sequence ID" value="SAL35074.1"/>
    <property type="molecule type" value="Genomic_DNA"/>
</dbReference>
<feature type="transmembrane region" description="Helical" evidence="2">
    <location>
        <begin position="35"/>
        <end position="57"/>
    </location>
</feature>
<keyword evidence="2" id="KW-0812">Transmembrane</keyword>
<reference evidence="3 4" key="1">
    <citation type="submission" date="2016-01" db="EMBL/GenBank/DDBJ databases">
        <authorList>
            <person name="Oliw E.H."/>
        </authorList>
    </citation>
    <scope>NUCLEOTIDE SEQUENCE [LARGE SCALE GENOMIC DNA]</scope>
    <source>
        <strain evidence="3">LMG 22029</strain>
    </source>
</reference>
<feature type="transmembrane region" description="Helical" evidence="2">
    <location>
        <begin position="77"/>
        <end position="98"/>
    </location>
</feature>
<keyword evidence="2" id="KW-1133">Transmembrane helix</keyword>
<evidence type="ECO:0000256" key="1">
    <source>
        <dbReference type="SAM" id="MobiDB-lite"/>
    </source>
</evidence>
<feature type="compositionally biased region" description="Polar residues" evidence="1">
    <location>
        <begin position="1"/>
        <end position="12"/>
    </location>
</feature>
<dbReference type="AlphaFoldDB" id="A0A158GSD3"/>
<evidence type="ECO:0000256" key="2">
    <source>
        <dbReference type="SAM" id="Phobius"/>
    </source>
</evidence>
<feature type="transmembrane region" description="Helical" evidence="2">
    <location>
        <begin position="173"/>
        <end position="191"/>
    </location>
</feature>
<organism evidence="3 4">
    <name type="scientific">Caballeronia sordidicola</name>
    <name type="common">Burkholderia sordidicola</name>
    <dbReference type="NCBI Taxonomy" id="196367"/>
    <lineage>
        <taxon>Bacteria</taxon>
        <taxon>Pseudomonadati</taxon>
        <taxon>Pseudomonadota</taxon>
        <taxon>Betaproteobacteria</taxon>
        <taxon>Burkholderiales</taxon>
        <taxon>Burkholderiaceae</taxon>
        <taxon>Caballeronia</taxon>
    </lineage>
</organism>
<dbReference type="RefSeq" id="WP_167353922.1">
    <property type="nucleotide sequence ID" value="NZ_FCOC02000010.1"/>
</dbReference>
<evidence type="ECO:0000313" key="4">
    <source>
        <dbReference type="Proteomes" id="UP000054893"/>
    </source>
</evidence>
<protein>
    <submittedName>
        <fullName evidence="3">Membrane protein</fullName>
    </submittedName>
</protein>
<sequence>MSKLTPSQTSSPPDLPHQQPAEHELPLHTPSTASLLLAACIATIAWLALAAQTDITVHRMLARGLSVFDGIERLSSYLTNLTIFAVALCFSCVAARAGSPIGRFFRKPPVVTAVVVYIVFVGLAYNLLLRYLWTPSGYRAVLNECLHTVVPVLSAFYWVLFVPRFHLTLHKTLLWLIYPLGYLCVTLWRGSTSDFYPYPFIDVGELGYPHVLLNATLLVLAFLILMAVFIALNHRRAH</sequence>
<dbReference type="Proteomes" id="UP000054893">
    <property type="component" value="Unassembled WGS sequence"/>
</dbReference>
<feature type="region of interest" description="Disordered" evidence="1">
    <location>
        <begin position="1"/>
        <end position="23"/>
    </location>
</feature>
<gene>
    <name evidence="3" type="ORF">AWB64_03438</name>
</gene>
<name>A0A158GSD3_CABSO</name>
<keyword evidence="2" id="KW-0472">Membrane</keyword>
<feature type="transmembrane region" description="Helical" evidence="2">
    <location>
        <begin position="211"/>
        <end position="232"/>
    </location>
</feature>
<accession>A0A158GSD3</accession>
<dbReference type="NCBIfam" id="NF038065">
    <property type="entry name" value="Pr6Pr"/>
    <property type="match status" value="1"/>
</dbReference>
<proteinExistence type="predicted"/>
<feature type="transmembrane region" description="Helical" evidence="2">
    <location>
        <begin position="110"/>
        <end position="128"/>
    </location>
</feature>
<feature type="transmembrane region" description="Helical" evidence="2">
    <location>
        <begin position="140"/>
        <end position="161"/>
    </location>
</feature>